<dbReference type="CDD" id="cd05150">
    <property type="entry name" value="APH"/>
    <property type="match status" value="1"/>
</dbReference>
<dbReference type="OrthoDB" id="3806873at2"/>
<dbReference type="STRING" id="464029.SAMN02982989_4462"/>
<evidence type="ECO:0000313" key="15">
    <source>
        <dbReference type="Proteomes" id="UP000192903"/>
    </source>
</evidence>
<evidence type="ECO:0000256" key="4">
    <source>
        <dbReference type="ARBA" id="ARBA00022679"/>
    </source>
</evidence>
<evidence type="ECO:0000256" key="6">
    <source>
        <dbReference type="ARBA" id="ARBA00022777"/>
    </source>
</evidence>
<evidence type="ECO:0000256" key="12">
    <source>
        <dbReference type="PIRSR" id="PIRSR000706-2"/>
    </source>
</evidence>
<sequence>MTPIPPFLENSRFDWVPVHAGESGDRVFRREDGLAYAKIAEGKRSAELAGERDRLTWLHGRGISAPEVIDWHAEEETACLVMTAIPGVPAVELSGADLLKAWPSMARQLGILHALTADQCPFNRDLPLMFGRAADVVSRNAVNPDFLPDEDKDRPQNELLARVERELPIRLAQETRDKVVCHGDPCMPNFMVDPQTLQCTGLIDLGRLGTADRYADLALMVANAEENWTSADQAERAFAMLFDAMEIAAPDRDRLAFYLRLDPLTWG</sequence>
<dbReference type="AlphaFoldDB" id="A0A1X7GWW3"/>
<feature type="binding site" evidence="12">
    <location>
        <position position="204"/>
    </location>
    <ligand>
        <name>Mg(2+)</name>
        <dbReference type="ChEBI" id="CHEBI:18420"/>
    </ligand>
</feature>
<accession>A0A1X7GWW3</accession>
<dbReference type="RefSeq" id="WP_085425031.1">
    <property type="nucleotide sequence ID" value="NZ_FXAF01000011.1"/>
</dbReference>
<evidence type="ECO:0000256" key="7">
    <source>
        <dbReference type="ARBA" id="ARBA00022840"/>
    </source>
</evidence>
<evidence type="ECO:0000256" key="8">
    <source>
        <dbReference type="ARBA" id="ARBA00023251"/>
    </source>
</evidence>
<dbReference type="NCBIfam" id="NF032896">
    <property type="entry name" value="APH_3pp"/>
    <property type="match status" value="1"/>
</dbReference>
<evidence type="ECO:0000313" key="14">
    <source>
        <dbReference type="EMBL" id="SMF75146.1"/>
    </source>
</evidence>
<reference evidence="15" key="1">
    <citation type="submission" date="2017-04" db="EMBL/GenBank/DDBJ databases">
        <authorList>
            <person name="Varghese N."/>
            <person name="Submissions S."/>
        </authorList>
    </citation>
    <scope>NUCLEOTIDE SEQUENCE [LARGE SCALE GENOMIC DNA]</scope>
    <source>
        <strain evidence="15">B4P</strain>
    </source>
</reference>
<keyword evidence="15" id="KW-1185">Reference proteome</keyword>
<dbReference type="Gene3D" id="3.90.1200.10">
    <property type="match status" value="1"/>
</dbReference>
<dbReference type="InterPro" id="IPR011009">
    <property type="entry name" value="Kinase-like_dom_sf"/>
</dbReference>
<keyword evidence="4 10" id="KW-0808">Transferase</keyword>
<evidence type="ECO:0000256" key="1">
    <source>
        <dbReference type="ARBA" id="ARBA00006219"/>
    </source>
</evidence>
<proteinExistence type="inferred from homology"/>
<dbReference type="PIRSF" id="PIRSF000706">
    <property type="entry name" value="Kanamycin_kin"/>
    <property type="match status" value="1"/>
</dbReference>
<dbReference type="GO" id="GO:0005524">
    <property type="term" value="F:ATP binding"/>
    <property type="evidence" value="ECO:0007669"/>
    <property type="project" value="UniProtKB-KW"/>
</dbReference>
<keyword evidence="12" id="KW-0460">Magnesium</keyword>
<keyword evidence="12" id="KW-0479">Metal-binding</keyword>
<dbReference type="InterPro" id="IPR051678">
    <property type="entry name" value="AGP_Transferase"/>
</dbReference>
<keyword evidence="5 10" id="KW-0547">Nucleotide-binding</keyword>
<dbReference type="PANTHER" id="PTHR21310:SF41">
    <property type="entry name" value="3'-PHOSPHOTRANSFERASE, PUTATIVE-RELATED"/>
    <property type="match status" value="1"/>
</dbReference>
<evidence type="ECO:0000256" key="11">
    <source>
        <dbReference type="PIRSR" id="PIRSR000706-1"/>
    </source>
</evidence>
<comment type="similarity">
    <text evidence="1 10">Belongs to the aminoglycoside phosphotransferase family.</text>
</comment>
<dbReference type="EMBL" id="FXAF01000011">
    <property type="protein sequence ID" value="SMF75146.1"/>
    <property type="molecule type" value="Genomic_DNA"/>
</dbReference>
<evidence type="ECO:0000256" key="9">
    <source>
        <dbReference type="ARBA" id="ARBA00048925"/>
    </source>
</evidence>
<organism evidence="14 15">
    <name type="scientific">Xaviernesmea oryzae</name>
    <dbReference type="NCBI Taxonomy" id="464029"/>
    <lineage>
        <taxon>Bacteria</taxon>
        <taxon>Pseudomonadati</taxon>
        <taxon>Pseudomonadota</taxon>
        <taxon>Alphaproteobacteria</taxon>
        <taxon>Hyphomicrobiales</taxon>
        <taxon>Rhizobiaceae</taxon>
        <taxon>Rhizobium/Agrobacterium group</taxon>
        <taxon>Xaviernesmea</taxon>
    </lineage>
</organism>
<keyword evidence="8 10" id="KW-0046">Antibiotic resistance</keyword>
<dbReference type="EC" id="2.7.1.95" evidence="2"/>
<dbReference type="PANTHER" id="PTHR21310">
    <property type="entry name" value="AMINOGLYCOSIDE PHOSPHOTRANSFERASE-RELATED-RELATED"/>
    <property type="match status" value="1"/>
</dbReference>
<dbReference type="GO" id="GO:0046677">
    <property type="term" value="P:response to antibiotic"/>
    <property type="evidence" value="ECO:0007669"/>
    <property type="project" value="UniProtKB-KW"/>
</dbReference>
<feature type="active site" description="Proton acceptor" evidence="11">
    <location>
        <position position="184"/>
    </location>
</feature>
<name>A0A1X7GWW3_9HYPH</name>
<protein>
    <recommendedName>
        <fullName evidence="3">Aminoglycoside 3'-phosphotransferase</fullName>
        <ecNumber evidence="2">2.7.1.95</ecNumber>
    </recommendedName>
</protein>
<dbReference type="Proteomes" id="UP000192903">
    <property type="component" value="Unassembled WGS sequence"/>
</dbReference>
<evidence type="ECO:0000256" key="5">
    <source>
        <dbReference type="ARBA" id="ARBA00022741"/>
    </source>
</evidence>
<feature type="binding site" evidence="12">
    <location>
        <position position="189"/>
    </location>
    <ligand>
        <name>Mg(2+)</name>
        <dbReference type="ChEBI" id="CHEBI:18420"/>
    </ligand>
</feature>
<dbReference type="SUPFAM" id="SSF56112">
    <property type="entry name" value="Protein kinase-like (PK-like)"/>
    <property type="match status" value="1"/>
</dbReference>
<comment type="catalytic activity">
    <reaction evidence="9">
        <text>kanamycin A + ATP = kanamycin 3'-phosphate + ADP + H(+)</text>
        <dbReference type="Rhea" id="RHEA:24256"/>
        <dbReference type="ChEBI" id="CHEBI:15378"/>
        <dbReference type="ChEBI" id="CHEBI:30616"/>
        <dbReference type="ChEBI" id="CHEBI:57909"/>
        <dbReference type="ChEBI" id="CHEBI:58214"/>
        <dbReference type="ChEBI" id="CHEBI:456216"/>
        <dbReference type="EC" id="2.7.1.95"/>
    </reaction>
</comment>
<evidence type="ECO:0000256" key="10">
    <source>
        <dbReference type="PIRNR" id="PIRNR000706"/>
    </source>
</evidence>
<evidence type="ECO:0000256" key="3">
    <source>
        <dbReference type="ARBA" id="ARBA00017903"/>
    </source>
</evidence>
<dbReference type="Pfam" id="PF01636">
    <property type="entry name" value="APH"/>
    <property type="match status" value="1"/>
</dbReference>
<evidence type="ECO:0000256" key="2">
    <source>
        <dbReference type="ARBA" id="ARBA00012193"/>
    </source>
</evidence>
<dbReference type="InterPro" id="IPR002575">
    <property type="entry name" value="Aminoglycoside_PTrfase"/>
</dbReference>
<dbReference type="GO" id="GO:0008910">
    <property type="term" value="F:kanamycin kinase activity"/>
    <property type="evidence" value="ECO:0007669"/>
    <property type="project" value="UniProtKB-EC"/>
</dbReference>
<keyword evidence="6 10" id="KW-0418">Kinase</keyword>
<gene>
    <name evidence="14" type="ORF">SAMN02982989_4462</name>
</gene>
<evidence type="ECO:0000259" key="13">
    <source>
        <dbReference type="Pfam" id="PF01636"/>
    </source>
</evidence>
<feature type="domain" description="Aminoglycoside phosphotransferase" evidence="13">
    <location>
        <begin position="15"/>
        <end position="257"/>
    </location>
</feature>
<dbReference type="GO" id="GO:0046872">
    <property type="term" value="F:metal ion binding"/>
    <property type="evidence" value="ECO:0007669"/>
    <property type="project" value="UniProtKB-KW"/>
</dbReference>
<dbReference type="InterPro" id="IPR024165">
    <property type="entry name" value="Kan/Strep_kinase"/>
</dbReference>
<dbReference type="Gene3D" id="3.30.200.20">
    <property type="entry name" value="Phosphorylase Kinase, domain 1"/>
    <property type="match status" value="1"/>
</dbReference>
<keyword evidence="7 10" id="KW-0067">ATP-binding</keyword>